<keyword evidence="1" id="KW-0732">Signal</keyword>
<dbReference type="Proteomes" id="UP000271162">
    <property type="component" value="Unassembled WGS sequence"/>
</dbReference>
<keyword evidence="3" id="KW-1185">Reference proteome</keyword>
<gene>
    <name evidence="2" type="ORF">NBR_LOCUS14382</name>
</gene>
<reference evidence="2 3" key="2">
    <citation type="submission" date="2018-11" db="EMBL/GenBank/DDBJ databases">
        <authorList>
            <consortium name="Pathogen Informatics"/>
        </authorList>
    </citation>
    <scope>NUCLEOTIDE SEQUENCE [LARGE SCALE GENOMIC DNA]</scope>
</reference>
<name>A0A0N4YCT5_NIPBR</name>
<protein>
    <submittedName>
        <fullName evidence="4">Secreted protein</fullName>
    </submittedName>
</protein>
<organism evidence="4">
    <name type="scientific">Nippostrongylus brasiliensis</name>
    <name type="common">Rat hookworm</name>
    <dbReference type="NCBI Taxonomy" id="27835"/>
    <lineage>
        <taxon>Eukaryota</taxon>
        <taxon>Metazoa</taxon>
        <taxon>Ecdysozoa</taxon>
        <taxon>Nematoda</taxon>
        <taxon>Chromadorea</taxon>
        <taxon>Rhabditida</taxon>
        <taxon>Rhabditina</taxon>
        <taxon>Rhabditomorpha</taxon>
        <taxon>Strongyloidea</taxon>
        <taxon>Heligmosomidae</taxon>
        <taxon>Nippostrongylus</taxon>
    </lineage>
</organism>
<dbReference type="AlphaFoldDB" id="A0A0N4YCT5"/>
<evidence type="ECO:0000256" key="1">
    <source>
        <dbReference type="SAM" id="SignalP"/>
    </source>
</evidence>
<dbReference type="OMA" id="DRDEIHW"/>
<feature type="signal peptide" evidence="1">
    <location>
        <begin position="1"/>
        <end position="19"/>
    </location>
</feature>
<evidence type="ECO:0000313" key="3">
    <source>
        <dbReference type="Proteomes" id="UP000271162"/>
    </source>
</evidence>
<proteinExistence type="predicted"/>
<reference evidence="4" key="1">
    <citation type="submission" date="2017-02" db="UniProtKB">
        <authorList>
            <consortium name="WormBaseParasite"/>
        </authorList>
    </citation>
    <scope>IDENTIFICATION</scope>
</reference>
<dbReference type="EMBL" id="UYSL01021342">
    <property type="protein sequence ID" value="VDL77971.1"/>
    <property type="molecule type" value="Genomic_DNA"/>
</dbReference>
<sequence length="103" mass="11902">MKLEATVLLITPFLCLVDAQGCKYVRFETQAEAERRAVFERCLLNCSESSQDLNPCYDCVAPYKAYGCLLKREENEEDRDEIHWFTARLTSSRQSKIFPAQKA</sequence>
<accession>A0A0N4YCT5</accession>
<evidence type="ECO:0000313" key="4">
    <source>
        <dbReference type="WBParaSite" id="NBR_0001438101-mRNA-1"/>
    </source>
</evidence>
<feature type="chain" id="PRO_5043125465" evidence="1">
    <location>
        <begin position="20"/>
        <end position="103"/>
    </location>
</feature>
<dbReference type="WBParaSite" id="NBR_0001438101-mRNA-1">
    <property type="protein sequence ID" value="NBR_0001438101-mRNA-1"/>
    <property type="gene ID" value="NBR_0001438101"/>
</dbReference>
<evidence type="ECO:0000313" key="2">
    <source>
        <dbReference type="EMBL" id="VDL77971.1"/>
    </source>
</evidence>